<dbReference type="eggNOG" id="ENOG502RXMU">
    <property type="taxonomic scope" value="Eukaryota"/>
</dbReference>
<evidence type="ECO:0000256" key="3">
    <source>
        <dbReference type="ARBA" id="ARBA00023242"/>
    </source>
</evidence>
<dbReference type="Pfam" id="PF08612">
    <property type="entry name" value="Med20"/>
    <property type="match status" value="1"/>
</dbReference>
<evidence type="ECO:0000313" key="6">
    <source>
        <dbReference type="Proteomes" id="UP000000689"/>
    </source>
</evidence>
<evidence type="ECO:0000313" key="5">
    <source>
        <dbReference type="EMBL" id="CCD23872.1"/>
    </source>
</evidence>
<proteinExistence type="inferred from homology"/>
<comment type="subunit">
    <text evidence="4">Component of the Mediator complex.</text>
</comment>
<dbReference type="GO" id="GO:0019904">
    <property type="term" value="F:protein domain specific binding"/>
    <property type="evidence" value="ECO:0007669"/>
    <property type="project" value="EnsemblFungi"/>
</dbReference>
<comment type="similarity">
    <text evidence="2 4">Belongs to the Mediator complex subunit 20 family.</text>
</comment>
<dbReference type="GeneID" id="11496626"/>
<dbReference type="STRING" id="1071378.G0W7W1"/>
<dbReference type="OMA" id="WTQRQSI"/>
<comment type="function">
    <text evidence="4">Component of the Mediator complex, a coactivator involved in the regulated transcription of nearly all RNA polymerase II-dependent genes. Mediator functions as a bridge to convey information from gene-specific regulatory proteins to the basal RNA polymerase II transcription machinery. Mediator is recruited to promoters by direct interactions with regulatory proteins and serves as a scaffold for the assembly of a functional preinitiation complex with RNA polymerase II and the general transcription factors.</text>
</comment>
<dbReference type="EMBL" id="HE580269">
    <property type="protein sequence ID" value="CCD23872.1"/>
    <property type="molecule type" value="Genomic_DNA"/>
</dbReference>
<dbReference type="GO" id="GO:0016592">
    <property type="term" value="C:mediator complex"/>
    <property type="evidence" value="ECO:0007669"/>
    <property type="project" value="InterPro"/>
</dbReference>
<keyword evidence="6" id="KW-1185">Reference proteome</keyword>
<dbReference type="InterPro" id="IPR013921">
    <property type="entry name" value="Mediator_Med20"/>
</dbReference>
<dbReference type="AlphaFoldDB" id="G0W7W1"/>
<dbReference type="GO" id="GO:0031669">
    <property type="term" value="P:cellular response to nutrient levels"/>
    <property type="evidence" value="ECO:0007669"/>
    <property type="project" value="EnsemblFungi"/>
</dbReference>
<dbReference type="Gene3D" id="3.30.310.180">
    <property type="match status" value="1"/>
</dbReference>
<keyword evidence="4" id="KW-0804">Transcription</keyword>
<sequence>MERATPATLTEFKDELSNTLLNILDTWSIDFKTYRSTTSGTSTAIQESNSNSKLMYSITLSHQNNKTVLIKNDTKIAMIMAASKNEIPTELISNGCISDTNPIPIDVLLNNKLSNLWTQRQSIKGTGGETFQTTNKLLIRVINLFSSTGFKGLLIECEDQSTDGITNGSQVFHTNNKITFQEKIQTITNILTKLSTPTSVKAPTTTTTTDYKISMDSLNLDHSDYLGDLGYQYVRVLEF</sequence>
<dbReference type="HOGENOM" id="CLU_065844_1_0_1"/>
<dbReference type="Proteomes" id="UP000000689">
    <property type="component" value="Chromosome 3"/>
</dbReference>
<name>G0W7W1_NAUDC</name>
<evidence type="ECO:0000256" key="4">
    <source>
        <dbReference type="RuleBase" id="RU364152"/>
    </source>
</evidence>
<gene>
    <name evidence="5" type="primary">NDAI0C02120</name>
    <name evidence="4" type="synonym">MED20</name>
    <name evidence="5" type="ordered locus">NDAI_0C02120</name>
</gene>
<dbReference type="GO" id="GO:0010688">
    <property type="term" value="P:negative regulation of ribosomal protein gene transcription by RNA polymerase II"/>
    <property type="evidence" value="ECO:0007669"/>
    <property type="project" value="EnsemblFungi"/>
</dbReference>
<comment type="subcellular location">
    <subcellularLocation>
        <location evidence="1 4">Nucleus</location>
    </subcellularLocation>
</comment>
<dbReference type="GO" id="GO:0003713">
    <property type="term" value="F:transcription coactivator activity"/>
    <property type="evidence" value="ECO:0007669"/>
    <property type="project" value="EnsemblFungi"/>
</dbReference>
<dbReference type="RefSeq" id="XP_003669115.1">
    <property type="nucleotide sequence ID" value="XM_003669067.1"/>
</dbReference>
<protein>
    <recommendedName>
        <fullName evidence="4">Mediator of RNA polymerase II transcription subunit 20</fullName>
    </recommendedName>
    <alternativeName>
        <fullName evidence="4">Mediator complex subunit 20</fullName>
    </alternativeName>
</protein>
<keyword evidence="4" id="KW-0010">Activator</keyword>
<keyword evidence="3 4" id="KW-0539">Nucleus</keyword>
<accession>G0W7W1</accession>
<evidence type="ECO:0000256" key="2">
    <source>
        <dbReference type="ARBA" id="ARBA00010743"/>
    </source>
</evidence>
<evidence type="ECO:0000256" key="1">
    <source>
        <dbReference type="ARBA" id="ARBA00004123"/>
    </source>
</evidence>
<keyword evidence="4" id="KW-0805">Transcription regulation</keyword>
<organism evidence="5 6">
    <name type="scientific">Naumovozyma dairenensis (strain ATCC 10597 / BCRC 20456 / CBS 421 / NBRC 0211 / NRRL Y-12639)</name>
    <name type="common">Saccharomyces dairenensis</name>
    <dbReference type="NCBI Taxonomy" id="1071378"/>
    <lineage>
        <taxon>Eukaryota</taxon>
        <taxon>Fungi</taxon>
        <taxon>Dikarya</taxon>
        <taxon>Ascomycota</taxon>
        <taxon>Saccharomycotina</taxon>
        <taxon>Saccharomycetes</taxon>
        <taxon>Saccharomycetales</taxon>
        <taxon>Saccharomycetaceae</taxon>
        <taxon>Naumovozyma</taxon>
    </lineage>
</organism>
<dbReference type="OrthoDB" id="1854899at2759"/>
<reference evidence="5 6" key="1">
    <citation type="journal article" date="2011" name="Proc. Natl. Acad. Sci. U.S.A.">
        <title>Evolutionary erosion of yeast sex chromosomes by mating-type switching accidents.</title>
        <authorList>
            <person name="Gordon J.L."/>
            <person name="Armisen D."/>
            <person name="Proux-Wera E."/>
            <person name="Oheigeartaigh S.S."/>
            <person name="Byrne K.P."/>
            <person name="Wolfe K.H."/>
        </authorList>
    </citation>
    <scope>NUCLEOTIDE SEQUENCE [LARGE SCALE GENOMIC DNA]</scope>
    <source>
        <strain evidence="6">ATCC 10597 / BCRC 20456 / CBS 421 / NBRC 0211 / NRRL Y-12639</strain>
    </source>
</reference>
<dbReference type="GO" id="GO:0001094">
    <property type="term" value="F:TFIID-class transcription factor complex binding"/>
    <property type="evidence" value="ECO:0007669"/>
    <property type="project" value="EnsemblFungi"/>
</dbReference>
<dbReference type="KEGG" id="ndi:NDAI_0C02120"/>
<dbReference type="GO" id="GO:0032968">
    <property type="term" value="P:positive regulation of transcription elongation by RNA polymerase II"/>
    <property type="evidence" value="ECO:0007669"/>
    <property type="project" value="EnsemblFungi"/>
</dbReference>
<dbReference type="GO" id="GO:0060261">
    <property type="term" value="P:positive regulation of transcription initiation by RNA polymerase II"/>
    <property type="evidence" value="ECO:0007669"/>
    <property type="project" value="EnsemblFungi"/>
</dbReference>
<dbReference type="GO" id="GO:0051123">
    <property type="term" value="P:RNA polymerase II preinitiation complex assembly"/>
    <property type="evidence" value="ECO:0007669"/>
    <property type="project" value="EnsemblFungi"/>
</dbReference>
<dbReference type="GO" id="GO:0070847">
    <property type="term" value="C:core mediator complex"/>
    <property type="evidence" value="ECO:0007669"/>
    <property type="project" value="EnsemblFungi"/>
</dbReference>